<evidence type="ECO:0000313" key="2">
    <source>
        <dbReference type="EMBL" id="CAE6799070.1"/>
    </source>
</evidence>
<proteinExistence type="predicted"/>
<dbReference type="GO" id="GO:0018812">
    <property type="term" value="F:3-hydroxyacyl-CoA dehydratase activity"/>
    <property type="evidence" value="ECO:0007669"/>
    <property type="project" value="UniProtKB-EC"/>
</dbReference>
<dbReference type="EC" id="4.2.1.119" evidence="2"/>
<evidence type="ECO:0000259" key="1">
    <source>
        <dbReference type="Pfam" id="PF01575"/>
    </source>
</evidence>
<dbReference type="InterPro" id="IPR029069">
    <property type="entry name" value="HotDog_dom_sf"/>
</dbReference>
<dbReference type="EMBL" id="CAJNBK010000018">
    <property type="protein sequence ID" value="CAE6799070.1"/>
    <property type="molecule type" value="Genomic_DNA"/>
</dbReference>
<dbReference type="InterPro" id="IPR002539">
    <property type="entry name" value="MaoC-like_dom"/>
</dbReference>
<keyword evidence="2" id="KW-0456">Lyase</keyword>
<dbReference type="InterPro" id="IPR050965">
    <property type="entry name" value="UPF0336/Enoyl-CoA_hydratase"/>
</dbReference>
<accession>A0ABM8SB26</accession>
<reference evidence="2 3" key="1">
    <citation type="submission" date="2021-02" db="EMBL/GenBank/DDBJ databases">
        <authorList>
            <person name="Vanwijnsberghe S."/>
        </authorList>
    </citation>
    <scope>NUCLEOTIDE SEQUENCE [LARGE SCALE GENOMIC DNA]</scope>
    <source>
        <strain evidence="2 3">LMG 31837</strain>
    </source>
</reference>
<sequence>MNEIGGYDIEDLEAGMSATFAKTMTEADILFFAAASGDNNAVHLNEEFARTTPFKGRIAHGMLSASVISATLAGRLPGPGTVYLGQNLRFKAPVRPGDTVHATVAVKELQPEKCRVVMSTVCTVGGKVVIDGDAVVMVTSRARRLAERAAGAEQSAAVSQSIEAL</sequence>
<dbReference type="PANTHER" id="PTHR43437">
    <property type="entry name" value="HYDROXYACYL-THIOESTER DEHYDRATASE TYPE 2, MITOCHONDRIAL-RELATED"/>
    <property type="match status" value="1"/>
</dbReference>
<dbReference type="RefSeq" id="WP_211614204.1">
    <property type="nucleotide sequence ID" value="NZ_CAJNBK010000018.1"/>
</dbReference>
<evidence type="ECO:0000313" key="3">
    <source>
        <dbReference type="Proteomes" id="UP000672526"/>
    </source>
</evidence>
<dbReference type="Pfam" id="PF01575">
    <property type="entry name" value="MaoC_dehydratas"/>
    <property type="match status" value="1"/>
</dbReference>
<organism evidence="2 3">
    <name type="scientific">Paraburkholderia haematera</name>
    <dbReference type="NCBI Taxonomy" id="2793077"/>
    <lineage>
        <taxon>Bacteria</taxon>
        <taxon>Pseudomonadati</taxon>
        <taxon>Pseudomonadota</taxon>
        <taxon>Betaproteobacteria</taxon>
        <taxon>Burkholderiales</taxon>
        <taxon>Burkholderiaceae</taxon>
        <taxon>Paraburkholderia</taxon>
    </lineage>
</organism>
<feature type="domain" description="MaoC-like" evidence="1">
    <location>
        <begin position="21"/>
        <end position="113"/>
    </location>
</feature>
<dbReference type="Proteomes" id="UP000672526">
    <property type="component" value="Unassembled WGS sequence"/>
</dbReference>
<name>A0ABM8SB26_9BURK</name>
<comment type="caution">
    <text evidence="2">The sequence shown here is derived from an EMBL/GenBank/DDBJ whole genome shotgun (WGS) entry which is preliminary data.</text>
</comment>
<dbReference type="Gene3D" id="3.10.129.10">
    <property type="entry name" value="Hotdog Thioesterase"/>
    <property type="match status" value="1"/>
</dbReference>
<keyword evidence="3" id="KW-1185">Reference proteome</keyword>
<dbReference type="CDD" id="cd03449">
    <property type="entry name" value="R_hydratase"/>
    <property type="match status" value="1"/>
</dbReference>
<protein>
    <submittedName>
        <fullName evidence="2">(R)-specific enoyl-CoA hydratase</fullName>
        <ecNumber evidence="2">4.2.1.119</ecNumber>
    </submittedName>
</protein>
<dbReference type="SUPFAM" id="SSF54637">
    <property type="entry name" value="Thioesterase/thiol ester dehydrase-isomerase"/>
    <property type="match status" value="1"/>
</dbReference>
<gene>
    <name evidence="2" type="primary">phaJ</name>
    <name evidence="2" type="ORF">R69888_05119</name>
</gene>
<dbReference type="PANTHER" id="PTHR43437:SF3">
    <property type="entry name" value="HYDROXYACYL-THIOESTER DEHYDRATASE TYPE 2, MITOCHONDRIAL"/>
    <property type="match status" value="1"/>
</dbReference>